<dbReference type="Gene3D" id="3.40.50.150">
    <property type="entry name" value="Vaccinia Virus protein VP39"/>
    <property type="match status" value="1"/>
</dbReference>
<dbReference type="AlphaFoldDB" id="A0A368C6X4"/>
<evidence type="ECO:0000256" key="7">
    <source>
        <dbReference type="ARBA" id="ARBA00041129"/>
    </source>
</evidence>
<evidence type="ECO:0000259" key="12">
    <source>
        <dbReference type="Pfam" id="PF01728"/>
    </source>
</evidence>
<dbReference type="InterPro" id="IPR015507">
    <property type="entry name" value="rRNA-MeTfrase_E"/>
</dbReference>
<dbReference type="EC" id="2.1.1.166" evidence="6"/>
<dbReference type="EMBL" id="QOPI01000008">
    <property type="protein sequence ID" value="RCL44854.1"/>
    <property type="molecule type" value="Genomic_DNA"/>
</dbReference>
<evidence type="ECO:0000313" key="14">
    <source>
        <dbReference type="Proteomes" id="UP000252915"/>
    </source>
</evidence>
<evidence type="ECO:0000256" key="6">
    <source>
        <dbReference type="ARBA" id="ARBA00038861"/>
    </source>
</evidence>
<proteinExistence type="predicted"/>
<dbReference type="Proteomes" id="UP000252915">
    <property type="component" value="Unassembled WGS sequence"/>
</dbReference>
<keyword evidence="1" id="KW-0698">rRNA processing</keyword>
<reference evidence="13 14" key="1">
    <citation type="journal article" date="2018" name="Microbiome">
        <title>Fine metagenomic profile of the Mediterranean stratified and mixed water columns revealed by assembly and recruitment.</title>
        <authorList>
            <person name="Haro-Moreno J.M."/>
            <person name="Lopez-Perez M."/>
            <person name="De La Torre J.R."/>
            <person name="Picazo A."/>
            <person name="Camacho A."/>
            <person name="Rodriguez-Valera F."/>
        </authorList>
    </citation>
    <scope>NUCLEOTIDE SEQUENCE [LARGE SCALE GENOMIC DNA]</scope>
    <source>
        <strain evidence="13">MED-G78</strain>
    </source>
</reference>
<sequence>MHLDNWGLKAKKLGFRSRAVFKLEEILEKTNALKGCKNVLDIGAAPGGWSQLIKYKLKKANVFAIDILDIEPIKGVNFFQQKVEDIDLVKEIFLLKGKINLVISDLAPNLTGISVIDEANIYELNDITLDVAVEYLSKSKGVFIIKTFQNSMLKKLRTKMISIFDDVQTFKPAASKKQSAEIYLYGAFKG</sequence>
<keyword evidence="4 11" id="KW-0949">S-adenosyl-L-methionine</keyword>
<protein>
    <recommendedName>
        <fullName evidence="7">Ribosomal RNA large subunit methyltransferase E</fullName>
        <ecNumber evidence="6">2.1.1.166</ecNumber>
    </recommendedName>
    <alternativeName>
        <fullName evidence="9">23S rRNA Um2552 methyltransferase</fullName>
    </alternativeName>
    <alternativeName>
        <fullName evidence="8">rRNA (uridine-2'-O-)-methyltransferase</fullName>
    </alternativeName>
</protein>
<evidence type="ECO:0000313" key="13">
    <source>
        <dbReference type="EMBL" id="RCL44854.1"/>
    </source>
</evidence>
<keyword evidence="3 13" id="KW-0808">Transferase</keyword>
<dbReference type="Pfam" id="PF01728">
    <property type="entry name" value="FtsJ"/>
    <property type="match status" value="1"/>
</dbReference>
<evidence type="ECO:0000256" key="4">
    <source>
        <dbReference type="ARBA" id="ARBA00022691"/>
    </source>
</evidence>
<organism evidence="13 14">
    <name type="scientific">SAR86 cluster bacterium</name>
    <dbReference type="NCBI Taxonomy" id="2030880"/>
    <lineage>
        <taxon>Bacteria</taxon>
        <taxon>Pseudomonadati</taxon>
        <taxon>Pseudomonadota</taxon>
        <taxon>Gammaproteobacteria</taxon>
        <taxon>SAR86 cluster</taxon>
    </lineage>
</organism>
<evidence type="ECO:0000256" key="10">
    <source>
        <dbReference type="ARBA" id="ARBA00048970"/>
    </source>
</evidence>
<dbReference type="GO" id="GO:0008650">
    <property type="term" value="F:rRNA (uridine-2'-O-)-methyltransferase activity"/>
    <property type="evidence" value="ECO:0007669"/>
    <property type="project" value="TreeGrafter"/>
</dbReference>
<evidence type="ECO:0000256" key="5">
    <source>
        <dbReference type="ARBA" id="ARBA00037569"/>
    </source>
</evidence>
<comment type="catalytic activity">
    <reaction evidence="10">
        <text>uridine(2552) in 23S rRNA + S-adenosyl-L-methionine = 2'-O-methyluridine(2552) in 23S rRNA + S-adenosyl-L-homocysteine + H(+)</text>
        <dbReference type="Rhea" id="RHEA:42720"/>
        <dbReference type="Rhea" id="RHEA-COMP:10202"/>
        <dbReference type="Rhea" id="RHEA-COMP:10203"/>
        <dbReference type="ChEBI" id="CHEBI:15378"/>
        <dbReference type="ChEBI" id="CHEBI:57856"/>
        <dbReference type="ChEBI" id="CHEBI:59789"/>
        <dbReference type="ChEBI" id="CHEBI:65315"/>
        <dbReference type="ChEBI" id="CHEBI:74478"/>
        <dbReference type="EC" id="2.1.1.166"/>
    </reaction>
</comment>
<accession>A0A368C6X4</accession>
<name>A0A368C6X4_9GAMM</name>
<dbReference type="PANTHER" id="PTHR10920">
    <property type="entry name" value="RIBOSOMAL RNA METHYLTRANSFERASE"/>
    <property type="match status" value="1"/>
</dbReference>
<evidence type="ECO:0000256" key="11">
    <source>
        <dbReference type="PIRSR" id="PIRSR005461-1"/>
    </source>
</evidence>
<dbReference type="SUPFAM" id="SSF53335">
    <property type="entry name" value="S-adenosyl-L-methionine-dependent methyltransferases"/>
    <property type="match status" value="1"/>
</dbReference>
<evidence type="ECO:0000256" key="9">
    <source>
        <dbReference type="ARBA" id="ARBA00042745"/>
    </source>
</evidence>
<comment type="function">
    <text evidence="5">Specifically methylates the uridine in position 2552 of 23S rRNA at the 2'-O position of the ribose in the fully assembled 50S ribosomal subunit.</text>
</comment>
<feature type="active site" description="Proton acceptor" evidence="11">
    <location>
        <position position="146"/>
    </location>
</feature>
<dbReference type="InterPro" id="IPR050082">
    <property type="entry name" value="RNA_methyltr_RlmE"/>
</dbReference>
<dbReference type="PIRSF" id="PIRSF005461">
    <property type="entry name" value="23S_rRNA_mtase"/>
    <property type="match status" value="1"/>
</dbReference>
<feature type="domain" description="Ribosomal RNA methyltransferase FtsJ" evidence="12">
    <location>
        <begin position="15"/>
        <end position="186"/>
    </location>
</feature>
<dbReference type="PANTHER" id="PTHR10920:SF18">
    <property type="entry name" value="RRNA METHYLTRANSFERASE 2, MITOCHONDRIAL"/>
    <property type="match status" value="1"/>
</dbReference>
<gene>
    <name evidence="13" type="ORF">DBW92_02260</name>
</gene>
<evidence type="ECO:0000256" key="8">
    <source>
        <dbReference type="ARBA" id="ARBA00041995"/>
    </source>
</evidence>
<evidence type="ECO:0000256" key="3">
    <source>
        <dbReference type="ARBA" id="ARBA00022679"/>
    </source>
</evidence>
<comment type="caution">
    <text evidence="13">The sequence shown here is derived from an EMBL/GenBank/DDBJ whole genome shotgun (WGS) entry which is preliminary data.</text>
</comment>
<evidence type="ECO:0000256" key="1">
    <source>
        <dbReference type="ARBA" id="ARBA00022552"/>
    </source>
</evidence>
<dbReference type="InterPro" id="IPR002877">
    <property type="entry name" value="RNA_MeTrfase_FtsJ_dom"/>
</dbReference>
<keyword evidence="2 13" id="KW-0489">Methyltransferase</keyword>
<dbReference type="InterPro" id="IPR029063">
    <property type="entry name" value="SAM-dependent_MTases_sf"/>
</dbReference>
<evidence type="ECO:0000256" key="2">
    <source>
        <dbReference type="ARBA" id="ARBA00022603"/>
    </source>
</evidence>